<dbReference type="GO" id="GO:0008652">
    <property type="term" value="P:amino acid biosynthetic process"/>
    <property type="evidence" value="ECO:0007669"/>
    <property type="project" value="UniProtKB-KW"/>
</dbReference>
<evidence type="ECO:0000256" key="7">
    <source>
        <dbReference type="ARBA" id="ARBA00022723"/>
    </source>
</evidence>
<comment type="caution">
    <text evidence="19">Lacks conserved residue(s) required for the propagation of feature annotation.</text>
</comment>
<gene>
    <name evidence="19" type="primary">aroB</name>
    <name evidence="18" type="synonym">aroK</name>
    <name evidence="22" type="ORF">SE15_07275</name>
</gene>
<keyword evidence="14 19" id="KW-0456">Lyase</keyword>
<evidence type="ECO:0000256" key="1">
    <source>
        <dbReference type="ARBA" id="ARBA00001911"/>
    </source>
</evidence>
<evidence type="ECO:0000259" key="20">
    <source>
        <dbReference type="Pfam" id="PF01761"/>
    </source>
</evidence>
<comment type="cofactor">
    <cofactor evidence="1 19">
        <name>NAD(+)</name>
        <dbReference type="ChEBI" id="CHEBI:57540"/>
    </cofactor>
</comment>
<reference evidence="22 23" key="1">
    <citation type="submission" date="2015-07" db="EMBL/GenBank/DDBJ databases">
        <title>Whole genome sequence of Thermanaerothrix daxensis DSM 23592.</title>
        <authorList>
            <person name="Hemp J."/>
            <person name="Ward L.M."/>
            <person name="Pace L.A."/>
            <person name="Fischer W.W."/>
        </authorList>
    </citation>
    <scope>NUCLEOTIDE SEQUENCE [LARGE SCALE GENOMIC DNA]</scope>
    <source>
        <strain evidence="22 23">GNS-1</strain>
    </source>
</reference>
<comment type="catalytic activity">
    <reaction evidence="17 18">
        <text>shikimate + ATP = 3-phosphoshikimate + ADP + H(+)</text>
        <dbReference type="Rhea" id="RHEA:13121"/>
        <dbReference type="ChEBI" id="CHEBI:15378"/>
        <dbReference type="ChEBI" id="CHEBI:30616"/>
        <dbReference type="ChEBI" id="CHEBI:36208"/>
        <dbReference type="ChEBI" id="CHEBI:145989"/>
        <dbReference type="ChEBI" id="CHEBI:456216"/>
        <dbReference type="EC" id="2.7.1.71"/>
    </reaction>
</comment>
<evidence type="ECO:0000256" key="9">
    <source>
        <dbReference type="ARBA" id="ARBA00022777"/>
    </source>
</evidence>
<proteinExistence type="inferred from homology"/>
<feature type="binding site" evidence="19">
    <location>
        <position position="416"/>
    </location>
    <ligand>
        <name>Zn(2+)</name>
        <dbReference type="ChEBI" id="CHEBI:29105"/>
    </ligand>
</feature>
<dbReference type="EC" id="4.2.3.4" evidence="19"/>
<dbReference type="CDD" id="cd08195">
    <property type="entry name" value="DHQS"/>
    <property type="match status" value="1"/>
</dbReference>
<feature type="binding site" evidence="18">
    <location>
        <position position="34"/>
    </location>
    <ligand>
        <name>substrate</name>
    </ligand>
</feature>
<keyword evidence="5 19" id="KW-0028">Amino-acid biosynthesis</keyword>
<dbReference type="HAMAP" id="MF_00109">
    <property type="entry name" value="Shikimate_kinase"/>
    <property type="match status" value="1"/>
</dbReference>
<dbReference type="STRING" id="869279.SE15_07275"/>
<dbReference type="Gene3D" id="3.40.50.1970">
    <property type="match status" value="1"/>
</dbReference>
<comment type="pathway">
    <text evidence="19">Metabolic intermediate biosynthesis; chorismate biosynthesis; chorismate from D-erythrose 4-phosphate and phosphoenolpyruvate: step 2/7.</text>
</comment>
<feature type="binding site" evidence="18">
    <location>
        <position position="82"/>
    </location>
    <ligand>
        <name>substrate</name>
    </ligand>
</feature>
<dbReference type="PANTHER" id="PTHR43622:SF1">
    <property type="entry name" value="3-DEHYDROQUINATE SYNTHASE"/>
    <property type="match status" value="1"/>
</dbReference>
<dbReference type="EMBL" id="LGKO01000004">
    <property type="protein sequence ID" value="KPL83080.1"/>
    <property type="molecule type" value="Genomic_DNA"/>
</dbReference>
<comment type="subunit">
    <text evidence="18">Monomer.</text>
</comment>
<evidence type="ECO:0000256" key="16">
    <source>
        <dbReference type="ARBA" id="ARBA00023285"/>
    </source>
</evidence>
<evidence type="ECO:0000256" key="8">
    <source>
        <dbReference type="ARBA" id="ARBA00022741"/>
    </source>
</evidence>
<comment type="function">
    <text evidence="19">Catalyzes the conversion of 3-deoxy-D-arabino-heptulosonate 7-phosphate (DAHP) to dehydroquinate (DHQ).</text>
</comment>
<dbReference type="EC" id="2.7.1.71" evidence="18"/>
<dbReference type="InterPro" id="IPR023000">
    <property type="entry name" value="Shikimate_kinase_CS"/>
</dbReference>
<dbReference type="Pfam" id="PF24621">
    <property type="entry name" value="DHQS_C"/>
    <property type="match status" value="1"/>
</dbReference>
<dbReference type="Gene3D" id="3.40.50.300">
    <property type="entry name" value="P-loop containing nucleotide triphosphate hydrolases"/>
    <property type="match status" value="1"/>
</dbReference>
<dbReference type="GO" id="GO:0000287">
    <property type="term" value="F:magnesium ion binding"/>
    <property type="evidence" value="ECO:0007669"/>
    <property type="project" value="UniProtKB-UniRule"/>
</dbReference>
<comment type="similarity">
    <text evidence="19">Belongs to the sugar phosphate cyclases superfamily. Dehydroquinate synthase family.</text>
</comment>
<dbReference type="PRINTS" id="PR01100">
    <property type="entry name" value="SHIKIMTKNASE"/>
</dbReference>
<dbReference type="Gene3D" id="1.20.1090.10">
    <property type="entry name" value="Dehydroquinate synthase-like - alpha domain"/>
    <property type="match status" value="1"/>
</dbReference>
<evidence type="ECO:0000256" key="18">
    <source>
        <dbReference type="HAMAP-Rule" id="MF_00109"/>
    </source>
</evidence>
<evidence type="ECO:0000256" key="13">
    <source>
        <dbReference type="ARBA" id="ARBA00023141"/>
    </source>
</evidence>
<feature type="binding site" evidence="19">
    <location>
        <position position="325"/>
    </location>
    <ligand>
        <name>NAD(+)</name>
        <dbReference type="ChEBI" id="CHEBI:57540"/>
    </ligand>
</feature>
<feature type="binding site" evidence="19">
    <location>
        <position position="432"/>
    </location>
    <ligand>
        <name>Zn(2+)</name>
        <dbReference type="ChEBI" id="CHEBI:29105"/>
    </ligand>
</feature>
<name>A0A0P6XHQ9_9CHLR</name>
<dbReference type="InterPro" id="IPR031322">
    <property type="entry name" value="Shikimate/glucono_kinase"/>
</dbReference>
<dbReference type="GO" id="GO:0009073">
    <property type="term" value="P:aromatic amino acid family biosynthetic process"/>
    <property type="evidence" value="ECO:0007669"/>
    <property type="project" value="UniProtKB-KW"/>
</dbReference>
<comment type="cofactor">
    <cofactor evidence="19">
        <name>Co(2+)</name>
        <dbReference type="ChEBI" id="CHEBI:48828"/>
    </cofactor>
    <cofactor evidence="19">
        <name>Zn(2+)</name>
        <dbReference type="ChEBI" id="CHEBI:29105"/>
    </cofactor>
    <text evidence="19">Binds 1 divalent metal cation per subunit. Can use either Co(2+) or Zn(2+).</text>
</comment>
<keyword evidence="9 18" id="KW-0418">Kinase</keyword>
<keyword evidence="12 19" id="KW-0520">NAD</keyword>
<dbReference type="GO" id="GO:0004765">
    <property type="term" value="F:shikimate kinase activity"/>
    <property type="evidence" value="ECO:0007669"/>
    <property type="project" value="UniProtKB-UniRule"/>
</dbReference>
<dbReference type="GO" id="GO:0003856">
    <property type="term" value="F:3-dehydroquinate synthase activity"/>
    <property type="evidence" value="ECO:0007669"/>
    <property type="project" value="UniProtKB-UniRule"/>
</dbReference>
<dbReference type="NCBIfam" id="TIGR01357">
    <property type="entry name" value="aroB"/>
    <property type="match status" value="1"/>
</dbReference>
<feature type="domain" description="3-dehydroquinate synthase N-terminal" evidence="20">
    <location>
        <begin position="241"/>
        <end position="353"/>
    </location>
</feature>
<dbReference type="InterPro" id="IPR030960">
    <property type="entry name" value="DHQS/DOIS_N"/>
</dbReference>
<keyword evidence="15" id="KW-0511">Multifunctional enzyme</keyword>
<dbReference type="GO" id="GO:0005524">
    <property type="term" value="F:ATP binding"/>
    <property type="evidence" value="ECO:0007669"/>
    <property type="project" value="UniProtKB-UniRule"/>
</dbReference>
<feature type="binding site" evidence="19">
    <location>
        <position position="316"/>
    </location>
    <ligand>
        <name>NAD(+)</name>
        <dbReference type="ChEBI" id="CHEBI:57540"/>
    </ligand>
</feature>
<dbReference type="HAMAP" id="MF_00110">
    <property type="entry name" value="DHQ_synthase"/>
    <property type="match status" value="1"/>
</dbReference>
<comment type="cofactor">
    <cofactor evidence="2">
        <name>Zn(2+)</name>
        <dbReference type="ChEBI" id="CHEBI:29105"/>
    </cofactor>
</comment>
<evidence type="ECO:0000256" key="19">
    <source>
        <dbReference type="HAMAP-Rule" id="MF_00110"/>
    </source>
</evidence>
<evidence type="ECO:0000256" key="4">
    <source>
        <dbReference type="ARBA" id="ARBA00022490"/>
    </source>
</evidence>
<dbReference type="FunFam" id="3.40.50.1970:FF:000007">
    <property type="entry name" value="Pentafunctional AROM polypeptide"/>
    <property type="match status" value="1"/>
</dbReference>
<dbReference type="SUPFAM" id="SSF56796">
    <property type="entry name" value="Dehydroquinate synthase-like"/>
    <property type="match status" value="1"/>
</dbReference>
<feature type="binding site" evidence="19">
    <location>
        <begin position="245"/>
        <end position="250"/>
    </location>
    <ligand>
        <name>NAD(+)</name>
        <dbReference type="ChEBI" id="CHEBI:57540"/>
    </ligand>
</feature>
<dbReference type="GO" id="GO:0005737">
    <property type="term" value="C:cytoplasm"/>
    <property type="evidence" value="ECO:0007669"/>
    <property type="project" value="UniProtKB-SubCell"/>
</dbReference>
<dbReference type="RefSeq" id="WP_054521457.1">
    <property type="nucleotide sequence ID" value="NZ_LGKO01000004.1"/>
</dbReference>
<dbReference type="CDD" id="cd00464">
    <property type="entry name" value="SK"/>
    <property type="match status" value="1"/>
</dbReference>
<dbReference type="SUPFAM" id="SSF52540">
    <property type="entry name" value="P-loop containing nucleoside triphosphate hydrolases"/>
    <property type="match status" value="1"/>
</dbReference>
<evidence type="ECO:0000313" key="23">
    <source>
        <dbReference type="Proteomes" id="UP000050544"/>
    </source>
</evidence>
<dbReference type="InterPro" id="IPR056179">
    <property type="entry name" value="DHQS_C"/>
</dbReference>
<comment type="caution">
    <text evidence="22">The sequence shown here is derived from an EMBL/GenBank/DDBJ whole genome shotgun (WGS) entry which is preliminary data.</text>
</comment>
<keyword evidence="23" id="KW-1185">Reference proteome</keyword>
<keyword evidence="7 19" id="KW-0479">Metal-binding</keyword>
<feature type="binding site" evidence="18">
    <location>
        <position position="122"/>
    </location>
    <ligand>
        <name>ATP</name>
        <dbReference type="ChEBI" id="CHEBI:30616"/>
    </ligand>
</feature>
<accession>A0A0P6XHQ9</accession>
<dbReference type="PATRIC" id="fig|869279.4.peg.2188"/>
<evidence type="ECO:0000256" key="2">
    <source>
        <dbReference type="ARBA" id="ARBA00001947"/>
    </source>
</evidence>
<feature type="binding site" evidence="19">
    <location>
        <position position="358"/>
    </location>
    <ligand>
        <name>Zn(2+)</name>
        <dbReference type="ChEBI" id="CHEBI:29105"/>
    </ligand>
</feature>
<keyword evidence="16 19" id="KW-0170">Cobalt</keyword>
<evidence type="ECO:0000256" key="17">
    <source>
        <dbReference type="ARBA" id="ARBA00048567"/>
    </source>
</evidence>
<dbReference type="InterPro" id="IPR027417">
    <property type="entry name" value="P-loop_NTPase"/>
</dbReference>
<dbReference type="AlphaFoldDB" id="A0A0P6XHQ9"/>
<evidence type="ECO:0000256" key="12">
    <source>
        <dbReference type="ARBA" id="ARBA00023027"/>
    </source>
</evidence>
<evidence type="ECO:0000313" key="22">
    <source>
        <dbReference type="EMBL" id="KPL83080.1"/>
    </source>
</evidence>
<dbReference type="GO" id="GO:0009423">
    <property type="term" value="P:chorismate biosynthetic process"/>
    <property type="evidence" value="ECO:0007669"/>
    <property type="project" value="UniProtKB-UniRule"/>
</dbReference>
<feature type="binding site" evidence="18">
    <location>
        <position position="58"/>
    </location>
    <ligand>
        <name>substrate</name>
    </ligand>
</feature>
<evidence type="ECO:0000256" key="6">
    <source>
        <dbReference type="ARBA" id="ARBA00022679"/>
    </source>
</evidence>
<evidence type="ECO:0000256" key="11">
    <source>
        <dbReference type="ARBA" id="ARBA00022840"/>
    </source>
</evidence>
<dbReference type="Pfam" id="PF01202">
    <property type="entry name" value="SKI"/>
    <property type="match status" value="1"/>
</dbReference>
<feature type="binding site" evidence="18">
    <location>
        <position position="16"/>
    </location>
    <ligand>
        <name>Mg(2+)</name>
        <dbReference type="ChEBI" id="CHEBI:18420"/>
    </ligand>
</feature>
<dbReference type="InterPro" id="IPR050071">
    <property type="entry name" value="Dehydroquinate_synthase"/>
</dbReference>
<feature type="binding site" evidence="19">
    <location>
        <begin position="303"/>
        <end position="304"/>
    </location>
    <ligand>
        <name>NAD(+)</name>
        <dbReference type="ChEBI" id="CHEBI:57540"/>
    </ligand>
</feature>
<dbReference type="PROSITE" id="PS01128">
    <property type="entry name" value="SHIKIMATE_KINASE"/>
    <property type="match status" value="1"/>
</dbReference>
<keyword evidence="8 19" id="KW-0547">Nucleotide-binding</keyword>
<keyword evidence="6 18" id="KW-0808">Transferase</keyword>
<feature type="binding site" evidence="19">
    <location>
        <begin position="279"/>
        <end position="283"/>
    </location>
    <ligand>
        <name>NAD(+)</name>
        <dbReference type="ChEBI" id="CHEBI:57540"/>
    </ligand>
</feature>
<keyword evidence="10 19" id="KW-0862">Zinc</keyword>
<evidence type="ECO:0000256" key="3">
    <source>
        <dbReference type="ARBA" id="ARBA00004842"/>
    </source>
</evidence>
<dbReference type="Pfam" id="PF01761">
    <property type="entry name" value="DHQ_synthase"/>
    <property type="match status" value="1"/>
</dbReference>
<dbReference type="InterPro" id="IPR000623">
    <property type="entry name" value="Shikimate_kinase/TSH1"/>
</dbReference>
<comment type="similarity">
    <text evidence="18">Belongs to the shikimate kinase family.</text>
</comment>
<evidence type="ECO:0000256" key="5">
    <source>
        <dbReference type="ARBA" id="ARBA00022605"/>
    </source>
</evidence>
<evidence type="ECO:0000259" key="21">
    <source>
        <dbReference type="Pfam" id="PF24621"/>
    </source>
</evidence>
<comment type="function">
    <text evidence="18">Catalyzes the specific phosphorylation of the 3-hydroxyl group of shikimic acid using ATP as a cosubstrate.</text>
</comment>
<comment type="pathway">
    <text evidence="3 18">Metabolic intermediate biosynthesis; chorismate biosynthesis; chorismate from D-erythrose 4-phosphate and phosphoenolpyruvate: step 5/7.</text>
</comment>
<sequence>MNRRIILTGFMGTGKTTTGKMVAERLGIPFVDLDEEISRRAQRSIAEIFAQEGEPAFRRLESRLLRQILELKNENVVLATGGGTLLSPSNRLLCEQAGVVVCLTCRPEVLKERLRAGEIAERPLLNTEHPEGALQTLWEERQKTYAEIFWQLDTSRKTPDQVAESIIRIAEILTMEVEYPGGRYKILIGEALSELIGTILQSHRVSPGTRVALISNETIASLHAPALMTHLQADGYPATLISIPDGEAYKTLDTVLTLYNQLLEARVDRGNLIIALGGGVIGDLAGFVASTYMRGLPIIHIPTSLLAMVDASIGGKTGLDLPRGKNLIGTFKQPLAILVDPTYLSTLPPDELRSGIAEVIKHGVIGDSSLFTLLEAGPTNVALNKEVLAQAILVKARVVQADPYEQDLRAILNLGHTIGHALETLSNYTIRHGEAVSIGMAAEALLAQQLGVTSPEVVSRIHKVLRKWSLPLYHPLLENETLLEMIQHDKKHKRGKLQWPLPNQIGKVILVSDIDAPSIIRAIETLREVAYES</sequence>
<feature type="domain" description="3-dehydroquinate synthase C-terminal" evidence="21">
    <location>
        <begin position="355"/>
        <end position="491"/>
    </location>
</feature>
<dbReference type="PANTHER" id="PTHR43622">
    <property type="entry name" value="3-DEHYDROQUINATE SYNTHASE"/>
    <property type="match status" value="1"/>
</dbReference>
<keyword evidence="13 19" id="KW-0057">Aromatic amino acid biosynthesis</keyword>
<evidence type="ECO:0000256" key="10">
    <source>
        <dbReference type="ARBA" id="ARBA00022833"/>
    </source>
</evidence>
<dbReference type="OrthoDB" id="9806583at2"/>
<comment type="catalytic activity">
    <reaction evidence="19">
        <text>7-phospho-2-dehydro-3-deoxy-D-arabino-heptonate = 3-dehydroquinate + phosphate</text>
        <dbReference type="Rhea" id="RHEA:21968"/>
        <dbReference type="ChEBI" id="CHEBI:32364"/>
        <dbReference type="ChEBI" id="CHEBI:43474"/>
        <dbReference type="ChEBI" id="CHEBI:58394"/>
        <dbReference type="EC" id="4.2.3.4"/>
    </reaction>
</comment>
<keyword evidence="4 19" id="KW-0963">Cytoplasm</keyword>
<dbReference type="InterPro" id="IPR016037">
    <property type="entry name" value="DHQ_synth_AroB"/>
</dbReference>
<keyword evidence="18" id="KW-0460">Magnesium</keyword>
<organism evidence="22 23">
    <name type="scientific">Thermanaerothrix daxensis</name>
    <dbReference type="NCBI Taxonomy" id="869279"/>
    <lineage>
        <taxon>Bacteria</taxon>
        <taxon>Bacillati</taxon>
        <taxon>Chloroflexota</taxon>
        <taxon>Anaerolineae</taxon>
        <taxon>Anaerolineales</taxon>
        <taxon>Anaerolineaceae</taxon>
        <taxon>Thermanaerothrix</taxon>
    </lineage>
</organism>
<feature type="binding site" evidence="18">
    <location>
        <position position="141"/>
    </location>
    <ligand>
        <name>substrate</name>
    </ligand>
</feature>
<dbReference type="UniPathway" id="UPA00053">
    <property type="reaction ID" value="UER00085"/>
</dbReference>
<comment type="subcellular location">
    <subcellularLocation>
        <location evidence="19">Cytoplasm</location>
    </subcellularLocation>
</comment>
<keyword evidence="11 18" id="KW-0067">ATP-binding</keyword>
<evidence type="ECO:0000256" key="15">
    <source>
        <dbReference type="ARBA" id="ARBA00023268"/>
    </source>
</evidence>
<evidence type="ECO:0000256" key="14">
    <source>
        <dbReference type="ARBA" id="ARBA00023239"/>
    </source>
</evidence>
<feature type="binding site" evidence="18">
    <location>
        <begin position="12"/>
        <end position="17"/>
    </location>
    <ligand>
        <name>ATP</name>
        <dbReference type="ChEBI" id="CHEBI:30616"/>
    </ligand>
</feature>
<comment type="cofactor">
    <cofactor evidence="18">
        <name>Mg(2+)</name>
        <dbReference type="ChEBI" id="CHEBI:18420"/>
    </cofactor>
    <text evidence="18">Binds 1 Mg(2+) ion per subunit.</text>
</comment>
<protein>
    <recommendedName>
        <fullName evidence="18 19">Multifunctional fusion protein</fullName>
    </recommendedName>
    <domain>
        <recommendedName>
            <fullName evidence="18">Shikimate kinase</fullName>
            <shortName evidence="18">SK</shortName>
            <ecNumber evidence="18">2.7.1.71</ecNumber>
        </recommendedName>
    </domain>
    <domain>
        <recommendedName>
            <fullName evidence="19">3-dehydroquinate synthase</fullName>
            <shortName evidence="19">DHQS</shortName>
            <ecNumber evidence="19">4.2.3.4</ecNumber>
        </recommendedName>
    </domain>
</protein>
<dbReference type="Proteomes" id="UP000050544">
    <property type="component" value="Unassembled WGS sequence"/>
</dbReference>